<reference evidence="3" key="1">
    <citation type="submission" date="2018-05" db="EMBL/GenBank/DDBJ databases">
        <title>Leptospira yasudae sp. nov. and Leptospira stimsonii sp. nov., two pathogenic species of the genus Leptospira isolated from environmental sources.</title>
        <authorList>
            <person name="Casanovas-Massana A."/>
            <person name="Hamond C."/>
            <person name="Santos L.A."/>
            <person name="Hacker K.P."/>
            <person name="Balassiano I."/>
            <person name="Medeiros M.A."/>
            <person name="Reis M.G."/>
            <person name="Ko A.I."/>
            <person name="Wunder E.A."/>
        </authorList>
    </citation>
    <scope>NUCLEOTIDE SEQUENCE [LARGE SCALE GENOMIC DNA]</scope>
    <source>
        <strain evidence="3">Yale</strain>
    </source>
</reference>
<dbReference type="Proteomes" id="UP000265798">
    <property type="component" value="Unassembled WGS sequence"/>
</dbReference>
<accession>A0A396YTP5</accession>
<gene>
    <name evidence="2" type="ORF">DLM75_22980</name>
</gene>
<evidence type="ECO:0000256" key="1">
    <source>
        <dbReference type="SAM" id="MobiDB-lite"/>
    </source>
</evidence>
<comment type="caution">
    <text evidence="2">The sequence shown here is derived from an EMBL/GenBank/DDBJ whole genome shotgun (WGS) entry which is preliminary data.</text>
</comment>
<protein>
    <submittedName>
        <fullName evidence="2">Uncharacterized protein</fullName>
    </submittedName>
</protein>
<sequence>MKPEYSQDRVLLESNVLEVSTGILSMVSRILFPGSLSRTVSNSSETEAKSEPALQLESTEL</sequence>
<organism evidence="2 3">
    <name type="scientific">Leptospira stimsonii</name>
    <dbReference type="NCBI Taxonomy" id="2202203"/>
    <lineage>
        <taxon>Bacteria</taxon>
        <taxon>Pseudomonadati</taxon>
        <taxon>Spirochaetota</taxon>
        <taxon>Spirochaetia</taxon>
        <taxon>Leptospirales</taxon>
        <taxon>Leptospiraceae</taxon>
        <taxon>Leptospira</taxon>
    </lineage>
</organism>
<name>A0A396YTP5_9LEPT</name>
<dbReference type="RefSeq" id="WP_118970852.1">
    <property type="nucleotide sequence ID" value="NZ_QHCT01000014.1"/>
</dbReference>
<dbReference type="EMBL" id="QHCT01000014">
    <property type="protein sequence ID" value="RHX84260.1"/>
    <property type="molecule type" value="Genomic_DNA"/>
</dbReference>
<proteinExistence type="predicted"/>
<dbReference type="OrthoDB" id="346091at2"/>
<evidence type="ECO:0000313" key="2">
    <source>
        <dbReference type="EMBL" id="RHX84260.1"/>
    </source>
</evidence>
<feature type="region of interest" description="Disordered" evidence="1">
    <location>
        <begin position="38"/>
        <end position="61"/>
    </location>
</feature>
<dbReference type="AlphaFoldDB" id="A0A396YTP5"/>
<evidence type="ECO:0000313" key="3">
    <source>
        <dbReference type="Proteomes" id="UP000265798"/>
    </source>
</evidence>